<dbReference type="EMBL" id="AWOR01000089">
    <property type="protein sequence ID" value="KGH25141.1"/>
    <property type="molecule type" value="Genomic_DNA"/>
</dbReference>
<dbReference type="RefSeq" id="WP_034375484.1">
    <property type="nucleotide sequence ID" value="NZ_AWOR01000089.1"/>
</dbReference>
<evidence type="ECO:0000259" key="1">
    <source>
        <dbReference type="Pfam" id="PF01593"/>
    </source>
</evidence>
<dbReference type="Proteomes" id="UP000029553">
    <property type="component" value="Unassembled WGS sequence"/>
</dbReference>
<dbReference type="InterPro" id="IPR017830">
    <property type="entry name" value="SQase_HpnE"/>
</dbReference>
<dbReference type="InterPro" id="IPR050464">
    <property type="entry name" value="Zeta_carotene_desat/Oxidored"/>
</dbReference>
<dbReference type="AlphaFoldDB" id="A0A096F4A0"/>
<dbReference type="Gene3D" id="3.50.50.60">
    <property type="entry name" value="FAD/NAD(P)-binding domain"/>
    <property type="match status" value="1"/>
</dbReference>
<protein>
    <submittedName>
        <fullName evidence="2">Desaturase</fullName>
    </submittedName>
</protein>
<evidence type="ECO:0000313" key="3">
    <source>
        <dbReference type="Proteomes" id="UP000029553"/>
    </source>
</evidence>
<dbReference type="InterPro" id="IPR036188">
    <property type="entry name" value="FAD/NAD-bd_sf"/>
</dbReference>
<dbReference type="NCBIfam" id="TIGR03467">
    <property type="entry name" value="HpnE"/>
    <property type="match status" value="1"/>
</dbReference>
<dbReference type="PANTHER" id="PTHR42923:SF47">
    <property type="entry name" value="BLR3003 PROTEIN"/>
    <property type="match status" value="1"/>
</dbReference>
<accession>A0A096F4A0</accession>
<feature type="domain" description="Amine oxidase" evidence="1">
    <location>
        <begin position="11"/>
        <end position="442"/>
    </location>
</feature>
<dbReference type="SUPFAM" id="SSF51905">
    <property type="entry name" value="FAD/NAD(P)-binding domain"/>
    <property type="match status" value="1"/>
</dbReference>
<dbReference type="GO" id="GO:0016491">
    <property type="term" value="F:oxidoreductase activity"/>
    <property type="evidence" value="ECO:0007669"/>
    <property type="project" value="InterPro"/>
</dbReference>
<dbReference type="Pfam" id="PF01593">
    <property type="entry name" value="Amino_oxidase"/>
    <property type="match status" value="1"/>
</dbReference>
<proteinExistence type="predicted"/>
<organism evidence="2 3">
    <name type="scientific">Comamonas testosteroni</name>
    <name type="common">Pseudomonas testosteroni</name>
    <dbReference type="NCBI Taxonomy" id="285"/>
    <lineage>
        <taxon>Bacteria</taxon>
        <taxon>Pseudomonadati</taxon>
        <taxon>Pseudomonadota</taxon>
        <taxon>Betaproteobacteria</taxon>
        <taxon>Burkholderiales</taxon>
        <taxon>Comamonadaceae</taxon>
        <taxon>Comamonas</taxon>
    </lineage>
</organism>
<name>A0A096F4A0_COMTE</name>
<sequence length="448" mass="48221">MQVAIIGGGWAGMAAAVQLSLSGHQPTVFEAGRQLGGRARNLELPRCTIADNGQHILIGAYAECLRLMRVVDVTPEQALLRRPLAMRYADGGGLSFPNLPAPLDALVGIASASGWSLRERAALLGRALRWRVQGFRCADAATVADICSGLPKRLLDEFIEPLCVSALNLPAVQASGSIFLRVLHDALFAGTGGSHFLVPRCGLGDLFPVPAAQWLQDRGHAVHTASRIQELSPQGQQWLLRCTNPAIAAELEQSRFDAVLLACPPQEAARLALLAAEDLRLPARDGVHYQHWAQSAQALEHTAIATVYARSSHRLAAGLPWLALQPGEQAPAQFVFDRGHLQPSDGTQQGLMAFVVSDCRTDRQALEQQVLEQARQQLGWQDIQAVLTVVEKRATFACRPGVKRPGLELGHGLWACGDYVSGPYPATLEGAVRCALAAAEELARKDQD</sequence>
<gene>
    <name evidence="2" type="ORF">P353_25355</name>
</gene>
<dbReference type="PANTHER" id="PTHR42923">
    <property type="entry name" value="PROTOPORPHYRINOGEN OXIDASE"/>
    <property type="match status" value="1"/>
</dbReference>
<evidence type="ECO:0000313" key="2">
    <source>
        <dbReference type="EMBL" id="KGH25141.1"/>
    </source>
</evidence>
<comment type="caution">
    <text evidence="2">The sequence shown here is derived from an EMBL/GenBank/DDBJ whole genome shotgun (WGS) entry which is preliminary data.</text>
</comment>
<dbReference type="InterPro" id="IPR002937">
    <property type="entry name" value="Amino_oxidase"/>
</dbReference>
<reference evidence="2 3" key="1">
    <citation type="submission" date="2013-09" db="EMBL/GenBank/DDBJ databases">
        <title>High correlation between genotypes and phenotypes of environmental bacteria Comamonas testosteroni strains.</title>
        <authorList>
            <person name="Liu L."/>
            <person name="Zhu W."/>
            <person name="Xia X."/>
            <person name="Xu B."/>
            <person name="Luo M."/>
            <person name="Wang G."/>
        </authorList>
    </citation>
    <scope>NUCLEOTIDE SEQUENCE [LARGE SCALE GENOMIC DNA]</scope>
    <source>
        <strain evidence="2 3">JL40</strain>
    </source>
</reference>